<organism evidence="1 2">
    <name type="scientific">Zosterops borbonicus</name>
    <dbReference type="NCBI Taxonomy" id="364589"/>
    <lineage>
        <taxon>Eukaryota</taxon>
        <taxon>Metazoa</taxon>
        <taxon>Chordata</taxon>
        <taxon>Craniata</taxon>
        <taxon>Vertebrata</taxon>
        <taxon>Euteleostomi</taxon>
        <taxon>Archelosauria</taxon>
        <taxon>Archosauria</taxon>
        <taxon>Dinosauria</taxon>
        <taxon>Saurischia</taxon>
        <taxon>Theropoda</taxon>
        <taxon>Coelurosauria</taxon>
        <taxon>Aves</taxon>
        <taxon>Neognathae</taxon>
        <taxon>Neoaves</taxon>
        <taxon>Telluraves</taxon>
        <taxon>Australaves</taxon>
        <taxon>Passeriformes</taxon>
        <taxon>Sylvioidea</taxon>
        <taxon>Zosteropidae</taxon>
        <taxon>Zosterops</taxon>
    </lineage>
</organism>
<keyword evidence="2" id="KW-1185">Reference proteome</keyword>
<evidence type="ECO:0000313" key="2">
    <source>
        <dbReference type="Proteomes" id="UP000796761"/>
    </source>
</evidence>
<sequence length="164" mass="18882">MGSEQQYKVQQSQVLCLSHNNPRQHYRLGAEQLESGPEQRTWGCWSTLDEHEPVCAQVAKEANGILACISNSVASRTRAGIVPQDWALGRLRLKCCVQLRTLHYKKDIKVLECVQRRATELVKGLEMKSYEEWLRDLTLFSLEKRRLREDPVAPYNCLRASLAR</sequence>
<reference evidence="1" key="1">
    <citation type="submission" date="2019-04" db="EMBL/GenBank/DDBJ databases">
        <title>Genome assembly of Zosterops borbonicus 15179.</title>
        <authorList>
            <person name="Leroy T."/>
            <person name="Anselmetti Y."/>
            <person name="Tilak M.-K."/>
            <person name="Nabholz B."/>
        </authorList>
    </citation>
    <scope>NUCLEOTIDE SEQUENCE</scope>
    <source>
        <strain evidence="1">HGM_15179</strain>
        <tissue evidence="1">Muscle</tissue>
    </source>
</reference>
<dbReference type="AlphaFoldDB" id="A0A8K1LHK0"/>
<protein>
    <submittedName>
        <fullName evidence="1">Uncharacterized protein</fullName>
    </submittedName>
</protein>
<accession>A0A8K1LHK0</accession>
<proteinExistence type="predicted"/>
<comment type="caution">
    <text evidence="1">The sequence shown here is derived from an EMBL/GenBank/DDBJ whole genome shotgun (WGS) entry which is preliminary data.</text>
</comment>
<dbReference type="PANTHER" id="PTHR33332">
    <property type="entry name" value="REVERSE TRANSCRIPTASE DOMAIN-CONTAINING PROTEIN"/>
    <property type="match status" value="1"/>
</dbReference>
<dbReference type="EMBL" id="SWJQ01000451">
    <property type="protein sequence ID" value="TRZ14254.1"/>
    <property type="molecule type" value="Genomic_DNA"/>
</dbReference>
<dbReference type="Proteomes" id="UP000796761">
    <property type="component" value="Unassembled WGS sequence"/>
</dbReference>
<gene>
    <name evidence="1" type="ORF">HGM15179_012857</name>
</gene>
<evidence type="ECO:0000313" key="1">
    <source>
        <dbReference type="EMBL" id="TRZ14254.1"/>
    </source>
</evidence>
<name>A0A8K1LHK0_9PASS</name>
<dbReference type="OrthoDB" id="276744at2759"/>